<name>A0A136IJ30_9PEZI</name>
<evidence type="ECO:0000256" key="1">
    <source>
        <dbReference type="SAM" id="MobiDB-lite"/>
    </source>
</evidence>
<dbReference type="Proteomes" id="UP000070501">
    <property type="component" value="Unassembled WGS sequence"/>
</dbReference>
<feature type="compositionally biased region" description="Basic and acidic residues" evidence="1">
    <location>
        <begin position="75"/>
        <end position="86"/>
    </location>
</feature>
<organism evidence="2 3">
    <name type="scientific">Microdochium bolleyi</name>
    <dbReference type="NCBI Taxonomy" id="196109"/>
    <lineage>
        <taxon>Eukaryota</taxon>
        <taxon>Fungi</taxon>
        <taxon>Dikarya</taxon>
        <taxon>Ascomycota</taxon>
        <taxon>Pezizomycotina</taxon>
        <taxon>Sordariomycetes</taxon>
        <taxon>Xylariomycetidae</taxon>
        <taxon>Xylariales</taxon>
        <taxon>Microdochiaceae</taxon>
        <taxon>Microdochium</taxon>
    </lineage>
</organism>
<reference evidence="3" key="1">
    <citation type="submission" date="2016-02" db="EMBL/GenBank/DDBJ databases">
        <title>Draft genome sequence of Microdochium bolleyi, a fungal endophyte of beachgrass.</title>
        <authorList>
            <consortium name="DOE Joint Genome Institute"/>
            <person name="David A.S."/>
            <person name="May G."/>
            <person name="Haridas S."/>
            <person name="Lim J."/>
            <person name="Wang M."/>
            <person name="Labutti K."/>
            <person name="Lipzen A."/>
            <person name="Barry K."/>
            <person name="Grigoriev I.V."/>
        </authorList>
    </citation>
    <scope>NUCLEOTIDE SEQUENCE [LARGE SCALE GENOMIC DNA]</scope>
    <source>
        <strain evidence="3">J235TASD1</strain>
    </source>
</reference>
<sequence length="86" mass="9347">MLGIIPAESVEACAKTLKATLVAIVDLSNIRRIGKLVRIGRTSTHFGNTLCRTDIVLAKRKPKRAGDPHITAPRPAHEPLEGNVDR</sequence>
<dbReference type="OrthoDB" id="6105938at2759"/>
<evidence type="ECO:0000313" key="3">
    <source>
        <dbReference type="Proteomes" id="UP000070501"/>
    </source>
</evidence>
<proteinExistence type="predicted"/>
<dbReference type="AlphaFoldDB" id="A0A136IJ30"/>
<dbReference type="EMBL" id="KQ964307">
    <property type="protein sequence ID" value="KXJ84961.1"/>
    <property type="molecule type" value="Genomic_DNA"/>
</dbReference>
<accession>A0A136IJ30</accession>
<evidence type="ECO:0000313" key="2">
    <source>
        <dbReference type="EMBL" id="KXJ84961.1"/>
    </source>
</evidence>
<feature type="region of interest" description="Disordered" evidence="1">
    <location>
        <begin position="62"/>
        <end position="86"/>
    </location>
</feature>
<keyword evidence="3" id="KW-1185">Reference proteome</keyword>
<gene>
    <name evidence="2" type="ORF">Micbo1qcDRAFT_66727</name>
</gene>
<dbReference type="InParanoid" id="A0A136IJ30"/>
<protein>
    <submittedName>
        <fullName evidence="2">Uncharacterized protein</fullName>
    </submittedName>
</protein>